<evidence type="ECO:0000256" key="1">
    <source>
        <dbReference type="ARBA" id="ARBA00005600"/>
    </source>
</evidence>
<evidence type="ECO:0000256" key="4">
    <source>
        <dbReference type="ARBA" id="ARBA00022801"/>
    </source>
</evidence>
<dbReference type="GO" id="GO:0004519">
    <property type="term" value="F:endonuclease activity"/>
    <property type="evidence" value="ECO:0007669"/>
    <property type="project" value="UniProtKB-KW"/>
</dbReference>
<dbReference type="Proteomes" id="UP000265100">
    <property type="component" value="Chromosome 23"/>
</dbReference>
<feature type="signal peptide" evidence="5">
    <location>
        <begin position="1"/>
        <end position="19"/>
    </location>
</feature>
<proteinExistence type="inferred from homology"/>
<name>A0A3P8NS10_ASTCA</name>
<keyword evidence="8" id="KW-1185">Reference proteome</keyword>
<reference evidence="7" key="2">
    <citation type="submission" date="2025-08" db="UniProtKB">
        <authorList>
            <consortium name="Ensembl"/>
        </authorList>
    </citation>
    <scope>IDENTIFICATION</scope>
</reference>
<evidence type="ECO:0000313" key="7">
    <source>
        <dbReference type="Ensembl" id="ENSACLP00000007590.2"/>
    </source>
</evidence>
<dbReference type="InterPro" id="IPR023411">
    <property type="entry name" value="RNaseA_AS"/>
</dbReference>
<organism evidence="7 8">
    <name type="scientific">Astatotilapia calliptera</name>
    <name type="common">Eastern happy</name>
    <name type="synonym">Chromis callipterus</name>
    <dbReference type="NCBI Taxonomy" id="8154"/>
    <lineage>
        <taxon>Eukaryota</taxon>
        <taxon>Metazoa</taxon>
        <taxon>Chordata</taxon>
        <taxon>Craniata</taxon>
        <taxon>Vertebrata</taxon>
        <taxon>Euteleostomi</taxon>
        <taxon>Actinopterygii</taxon>
        <taxon>Neopterygii</taxon>
        <taxon>Teleostei</taxon>
        <taxon>Neoteleostei</taxon>
        <taxon>Acanthomorphata</taxon>
        <taxon>Ovalentaria</taxon>
        <taxon>Cichlomorphae</taxon>
        <taxon>Cichliformes</taxon>
        <taxon>Cichlidae</taxon>
        <taxon>African cichlids</taxon>
        <taxon>Pseudocrenilabrinae</taxon>
        <taxon>Haplochromini</taxon>
        <taxon>Astatotilapia</taxon>
    </lineage>
</organism>
<accession>A0A3P8NS10</accession>
<dbReference type="Gene3D" id="3.10.130.10">
    <property type="entry name" value="Ribonuclease A-like domain"/>
    <property type="match status" value="1"/>
</dbReference>
<comment type="similarity">
    <text evidence="1 5">Belongs to the pancreatic ribonuclease family.</text>
</comment>
<evidence type="ECO:0000313" key="8">
    <source>
        <dbReference type="Proteomes" id="UP000265100"/>
    </source>
</evidence>
<keyword evidence="3 5" id="KW-0255">Endonuclease</keyword>
<dbReference type="InterPro" id="IPR036816">
    <property type="entry name" value="RNaseA-like_dom_sf"/>
</dbReference>
<evidence type="ECO:0000259" key="6">
    <source>
        <dbReference type="SMART" id="SM00092"/>
    </source>
</evidence>
<dbReference type="PANTHER" id="PTHR11437">
    <property type="entry name" value="RIBONUCLEASE"/>
    <property type="match status" value="1"/>
</dbReference>
<dbReference type="GO" id="GO:0016787">
    <property type="term" value="F:hydrolase activity"/>
    <property type="evidence" value="ECO:0007669"/>
    <property type="project" value="UniProtKB-KW"/>
</dbReference>
<dbReference type="AlphaFoldDB" id="A0A3P8NS10"/>
<feature type="chain" id="PRO_5044044587" description="Ribonuclease A-domain domain-containing protein" evidence="5">
    <location>
        <begin position="20"/>
        <end position="120"/>
    </location>
</feature>
<dbReference type="GeneTree" id="ENSGT00670000099148"/>
<reference evidence="7" key="3">
    <citation type="submission" date="2025-09" db="UniProtKB">
        <authorList>
            <consortium name="Ensembl"/>
        </authorList>
    </citation>
    <scope>IDENTIFICATION</scope>
</reference>
<dbReference type="GO" id="GO:0050830">
    <property type="term" value="P:defense response to Gram-positive bacterium"/>
    <property type="evidence" value="ECO:0007669"/>
    <property type="project" value="TreeGrafter"/>
</dbReference>
<evidence type="ECO:0000256" key="3">
    <source>
        <dbReference type="ARBA" id="ARBA00022759"/>
    </source>
</evidence>
<evidence type="ECO:0000256" key="5">
    <source>
        <dbReference type="RuleBase" id="RU000651"/>
    </source>
</evidence>
<dbReference type="SUPFAM" id="SSF54076">
    <property type="entry name" value="RNase A-like"/>
    <property type="match status" value="1"/>
</dbReference>
<dbReference type="Bgee" id="ENSACLG00000005131">
    <property type="expression patterns" value="Expressed in abdomen and 2 other cell types or tissues"/>
</dbReference>
<keyword evidence="2 5" id="KW-0540">Nuclease</keyword>
<dbReference type="InterPro" id="IPR001427">
    <property type="entry name" value="RNaseA"/>
</dbReference>
<dbReference type="InterPro" id="IPR023412">
    <property type="entry name" value="RNaseA_domain"/>
</dbReference>
<sequence>MKVQCACLLLLLLSAAVLSQTYKDFKRKHILPRKGSHDCNNMMINVNDINQCKSINTFMKDKVTLVVALCSTNKKGFVTHKFDVIDCIMISSKPCLYQMLTLRKNKRIKCENGLPVHLEA</sequence>
<keyword evidence="5" id="KW-0732">Signal</keyword>
<dbReference type="GO" id="GO:0003676">
    <property type="term" value="F:nucleic acid binding"/>
    <property type="evidence" value="ECO:0007669"/>
    <property type="project" value="InterPro"/>
</dbReference>
<dbReference type="Ensembl" id="ENSACLT00000007760.2">
    <property type="protein sequence ID" value="ENSACLP00000007590.2"/>
    <property type="gene ID" value="ENSACLG00000005131.2"/>
</dbReference>
<keyword evidence="4 5" id="KW-0378">Hydrolase</keyword>
<protein>
    <recommendedName>
        <fullName evidence="6">Ribonuclease A-domain domain-containing protein</fullName>
    </recommendedName>
</protein>
<reference evidence="7" key="1">
    <citation type="submission" date="2018-05" db="EMBL/GenBank/DDBJ databases">
        <authorList>
            <person name="Datahose"/>
        </authorList>
    </citation>
    <scope>NUCLEOTIDE SEQUENCE</scope>
</reference>
<dbReference type="PROSITE" id="PS00127">
    <property type="entry name" value="RNASE_PANCREATIC"/>
    <property type="match status" value="1"/>
</dbReference>
<dbReference type="Pfam" id="PF00074">
    <property type="entry name" value="RnaseA"/>
    <property type="match status" value="1"/>
</dbReference>
<evidence type="ECO:0000256" key="2">
    <source>
        <dbReference type="ARBA" id="ARBA00022722"/>
    </source>
</evidence>
<dbReference type="GO" id="GO:0004540">
    <property type="term" value="F:RNA nuclease activity"/>
    <property type="evidence" value="ECO:0007669"/>
    <property type="project" value="TreeGrafter"/>
</dbReference>
<feature type="domain" description="Ribonuclease A-domain" evidence="6">
    <location>
        <begin position="18"/>
        <end position="120"/>
    </location>
</feature>
<dbReference type="SMART" id="SM00092">
    <property type="entry name" value="RNAse_Pc"/>
    <property type="match status" value="1"/>
</dbReference>